<dbReference type="GO" id="GO:0005737">
    <property type="term" value="C:cytoplasm"/>
    <property type="evidence" value="ECO:0007669"/>
    <property type="project" value="TreeGrafter"/>
</dbReference>
<dbReference type="GO" id="GO:0046872">
    <property type="term" value="F:metal ion binding"/>
    <property type="evidence" value="ECO:0007669"/>
    <property type="project" value="UniProtKB-KW"/>
</dbReference>
<evidence type="ECO:0000256" key="9">
    <source>
        <dbReference type="ARBA" id="ARBA00055254"/>
    </source>
</evidence>
<evidence type="ECO:0000256" key="10">
    <source>
        <dbReference type="ARBA" id="ARBA00072537"/>
    </source>
</evidence>
<evidence type="ECO:0000256" key="4">
    <source>
        <dbReference type="ARBA" id="ARBA00022737"/>
    </source>
</evidence>
<comment type="subcellular location">
    <subcellularLocation>
        <location evidence="1">Nucleus</location>
    </subcellularLocation>
</comment>
<dbReference type="SUPFAM" id="SSF57716">
    <property type="entry name" value="Glucocorticoid receptor-like (DNA-binding domain)"/>
    <property type="match status" value="2"/>
</dbReference>
<protein>
    <recommendedName>
        <fullName evidence="10">Cysteine-rich protein 1</fullName>
    </recommendedName>
</protein>
<dbReference type="GO" id="GO:0030036">
    <property type="term" value="P:actin cytoskeleton organization"/>
    <property type="evidence" value="ECO:0007669"/>
    <property type="project" value="TreeGrafter"/>
</dbReference>
<dbReference type="OMA" id="LYCNHCY"/>
<comment type="function">
    <text evidence="9">Seems to have a role in zinc absorption and may function as an intracellular zinc transport protein.</text>
</comment>
<dbReference type="KEGG" id="loa:LOAG_02013"/>
<evidence type="ECO:0000256" key="6">
    <source>
        <dbReference type="ARBA" id="ARBA00022990"/>
    </source>
</evidence>
<dbReference type="FunFam" id="2.10.110.10:FF:000054">
    <property type="entry name" value="Cysteine-rich protein 1"/>
    <property type="match status" value="1"/>
</dbReference>
<evidence type="ECO:0000256" key="2">
    <source>
        <dbReference type="ARBA" id="ARBA00022481"/>
    </source>
</evidence>
<dbReference type="RefSeq" id="XP_003137599.1">
    <property type="nucleotide sequence ID" value="XM_003137551.1"/>
</dbReference>
<evidence type="ECO:0000256" key="8">
    <source>
        <dbReference type="ARBA" id="ARBA00023242"/>
    </source>
</evidence>
<gene>
    <name evidence="13" type="ORF">LOAG_02013</name>
</gene>
<organism evidence="13">
    <name type="scientific">Loa loa</name>
    <name type="common">Eye worm</name>
    <name type="synonym">Filaria loa</name>
    <dbReference type="NCBI Taxonomy" id="7209"/>
    <lineage>
        <taxon>Eukaryota</taxon>
        <taxon>Metazoa</taxon>
        <taxon>Ecdysozoa</taxon>
        <taxon>Nematoda</taxon>
        <taxon>Chromadorea</taxon>
        <taxon>Rhabditida</taxon>
        <taxon>Spirurina</taxon>
        <taxon>Spiruromorpha</taxon>
        <taxon>Filarioidea</taxon>
        <taxon>Onchocercidae</taxon>
        <taxon>Loa</taxon>
    </lineage>
</organism>
<dbReference type="GO" id="GO:0005634">
    <property type="term" value="C:nucleus"/>
    <property type="evidence" value="ECO:0007669"/>
    <property type="project" value="UniProtKB-SubCell"/>
</dbReference>
<keyword evidence="5 11" id="KW-0862">Zinc</keyword>
<evidence type="ECO:0000256" key="7">
    <source>
        <dbReference type="ARBA" id="ARBA00023038"/>
    </source>
</evidence>
<sequence length="183" mass="20173">MRKHYCGKCSLPVYFAELVQAAGRPWHTHCFRCANPECGRFMDSRSYNDHKEQLYCNHCYKYLFGPKGVGYGIGAGVLLTASSKYNDSNKRSEFNSGTANGKKHTIMKTNQPYLIPSLCNINRKSGNTITSAAVTCRKCSKEVYDAEKILAGGMLATQKNSGLKVMVVASASEFCKLASTAKE</sequence>
<evidence type="ECO:0000259" key="12">
    <source>
        <dbReference type="PROSITE" id="PS50023"/>
    </source>
</evidence>
<dbReference type="PANTHER" id="PTHR24215">
    <property type="entry name" value="RHO-GTPASE-ACTIVATING PROTEIN LRG1"/>
    <property type="match status" value="1"/>
</dbReference>
<evidence type="ECO:0000313" key="13">
    <source>
        <dbReference type="EMBL" id="EFO26477.1"/>
    </source>
</evidence>
<dbReference type="GeneID" id="9939394"/>
<keyword evidence="7 11" id="KW-0440">LIM domain</keyword>
<evidence type="ECO:0000256" key="5">
    <source>
        <dbReference type="ARBA" id="ARBA00022833"/>
    </source>
</evidence>
<evidence type="ECO:0000256" key="11">
    <source>
        <dbReference type="PROSITE-ProRule" id="PRU00125"/>
    </source>
</evidence>
<dbReference type="SMART" id="SM00132">
    <property type="entry name" value="LIM"/>
    <property type="match status" value="1"/>
</dbReference>
<keyword evidence="6" id="KW-0007">Acetylation</keyword>
<keyword evidence="8" id="KW-0539">Nucleus</keyword>
<dbReference type="AlphaFoldDB" id="A0A1S0U9I6"/>
<proteinExistence type="predicted"/>
<dbReference type="CTD" id="9939394"/>
<accession>A0A1S0U9I6</accession>
<name>A0A1S0U9I6_LOALO</name>
<dbReference type="PROSITE" id="PS50023">
    <property type="entry name" value="LIM_DOMAIN_2"/>
    <property type="match status" value="1"/>
</dbReference>
<dbReference type="PANTHER" id="PTHR24215:SF37">
    <property type="entry name" value="LIM ZINC-BINDING DOMAIN-CONTAINING PROTEIN"/>
    <property type="match status" value="1"/>
</dbReference>
<dbReference type="InParanoid" id="A0A1S0U9I6"/>
<feature type="domain" description="LIM zinc-binding" evidence="12">
    <location>
        <begin position="4"/>
        <end position="66"/>
    </location>
</feature>
<evidence type="ECO:0000256" key="1">
    <source>
        <dbReference type="ARBA" id="ARBA00004123"/>
    </source>
</evidence>
<reference evidence="13" key="1">
    <citation type="submission" date="2012-04" db="EMBL/GenBank/DDBJ databases">
        <title>The Genome Sequence of Loa loa.</title>
        <authorList>
            <consortium name="The Broad Institute Genome Sequencing Platform"/>
            <consortium name="Broad Institute Genome Sequencing Center for Infectious Disease"/>
            <person name="Nutman T.B."/>
            <person name="Fink D.L."/>
            <person name="Russ C."/>
            <person name="Young S."/>
            <person name="Zeng Q."/>
            <person name="Gargeya S."/>
            <person name="Alvarado L."/>
            <person name="Berlin A."/>
            <person name="Chapman S.B."/>
            <person name="Chen Z."/>
            <person name="Freedman E."/>
            <person name="Gellesch M."/>
            <person name="Goldberg J."/>
            <person name="Griggs A."/>
            <person name="Gujja S."/>
            <person name="Heilman E.R."/>
            <person name="Heiman D."/>
            <person name="Howarth C."/>
            <person name="Mehta T."/>
            <person name="Neiman D."/>
            <person name="Pearson M."/>
            <person name="Roberts A."/>
            <person name="Saif S."/>
            <person name="Shea T."/>
            <person name="Shenoy N."/>
            <person name="Sisk P."/>
            <person name="Stolte C."/>
            <person name="Sykes S."/>
            <person name="White J."/>
            <person name="Yandava C."/>
            <person name="Haas B."/>
            <person name="Henn M.R."/>
            <person name="Nusbaum C."/>
            <person name="Birren B."/>
        </authorList>
    </citation>
    <scope>NUCLEOTIDE SEQUENCE [LARGE SCALE GENOMIC DNA]</scope>
</reference>
<dbReference type="OrthoDB" id="1679758at2759"/>
<dbReference type="Pfam" id="PF00412">
    <property type="entry name" value="LIM"/>
    <property type="match status" value="1"/>
</dbReference>
<keyword evidence="2" id="KW-0488">Methylation</keyword>
<evidence type="ECO:0000256" key="3">
    <source>
        <dbReference type="ARBA" id="ARBA00022723"/>
    </source>
</evidence>
<dbReference type="InterPro" id="IPR001781">
    <property type="entry name" value="Znf_LIM"/>
</dbReference>
<dbReference type="Gene3D" id="2.10.110.10">
    <property type="entry name" value="Cysteine Rich Protein"/>
    <property type="match status" value="1"/>
</dbReference>
<dbReference type="EMBL" id="JH712128">
    <property type="protein sequence ID" value="EFO26477.1"/>
    <property type="molecule type" value="Genomic_DNA"/>
</dbReference>
<keyword evidence="3 11" id="KW-0479">Metal-binding</keyword>
<keyword evidence="4" id="KW-0677">Repeat</keyword>